<evidence type="ECO:0000313" key="3">
    <source>
        <dbReference type="EMBL" id="GBE61706.1"/>
    </source>
</evidence>
<dbReference type="AlphaFoldDB" id="A0A2H6KFE2"/>
<keyword evidence="1" id="KW-0853">WD repeat</keyword>
<dbReference type="RefSeq" id="XP_028867949.1">
    <property type="nucleotide sequence ID" value="XM_029012116.1"/>
</dbReference>
<protein>
    <submittedName>
        <fullName evidence="3">WD G-beta repeat-containing protein</fullName>
    </submittedName>
</protein>
<keyword evidence="2" id="KW-0677">Repeat</keyword>
<comment type="caution">
    <text evidence="3">The sequence shown here is derived from an EMBL/GenBank/DDBJ whole genome shotgun (WGS) entry which is preliminary data.</text>
</comment>
<dbReference type="GO" id="GO:0005634">
    <property type="term" value="C:nucleus"/>
    <property type="evidence" value="ECO:0007669"/>
    <property type="project" value="TreeGrafter"/>
</dbReference>
<evidence type="ECO:0000313" key="4">
    <source>
        <dbReference type="Proteomes" id="UP000236319"/>
    </source>
</evidence>
<evidence type="ECO:0000256" key="2">
    <source>
        <dbReference type="ARBA" id="ARBA00022737"/>
    </source>
</evidence>
<dbReference type="GO" id="GO:0035861">
    <property type="term" value="C:site of double-strand break"/>
    <property type="evidence" value="ECO:0007669"/>
    <property type="project" value="TreeGrafter"/>
</dbReference>
<sequence length="525" mass="56741">MSSSGGTASALDALKDGEDVLLDEDAGLPCLRASTLVCNLGGSRLLYGSSDGELRCVDFFKWMSGGCGPLWTKKLEQGVTAVAMSSDDAVVAAASGNVVSFYSDVGDHLVNTSKGDMYLLDARKTHGHTAMVTCICQQPLHSNQFTSGAIDGTIRTFDVESPRQGVAMSINACQTYVPRAARGPRAPIRSLCFSQFNSSFVVIGGTDRGGILTWDQRTAYPASCCIDAHMSAVGYVTSIDDGTLVTRDNDVVKLWDMRKFKSAVKECAVPGGDCGGGMAVSPGGSHVAVGEVMPVNPRNIKEGFKGCVRVLCTITLDVVETFRLKAAPGPMCWAYDSAQLFAACNDGRTWCRGSSEALESMHLSRARATMRQKSAQSLVTTASVQPEAYPIDQLPDNLEEAEDGTLKRRRVPRQYKKPGAREEPDLDYVSYGRTPVSYEDEDIVTKLRAMEGESDKVSAVATATGVQRIPYKADKFMRMYKKTQPDLILDFTAPGTKEESMLQGVQKCPRCGIKICQCGYMDSRK</sequence>
<proteinExistence type="predicted"/>
<dbReference type="GeneID" id="39875476"/>
<dbReference type="EMBL" id="BDSA01000003">
    <property type="protein sequence ID" value="GBE61706.1"/>
    <property type="molecule type" value="Genomic_DNA"/>
</dbReference>
<dbReference type="VEuPathDB" id="PiroplasmaDB:BOVATA_031990"/>
<reference evidence="3 4" key="1">
    <citation type="journal article" date="2017" name="BMC Genomics">
        <title>Whole-genome assembly of Babesia ovata and comparative genomics between closely related pathogens.</title>
        <authorList>
            <person name="Yamagishi J."/>
            <person name="Asada M."/>
            <person name="Hakimi H."/>
            <person name="Tanaka T.Q."/>
            <person name="Sugimoto C."/>
            <person name="Kawazu S."/>
        </authorList>
    </citation>
    <scope>NUCLEOTIDE SEQUENCE [LARGE SCALE GENOMIC DNA]</scope>
    <source>
        <strain evidence="3 4">Miyake</strain>
    </source>
</reference>
<dbReference type="InterPro" id="IPR015943">
    <property type="entry name" value="WD40/YVTN_repeat-like_dom_sf"/>
</dbReference>
<gene>
    <name evidence="3" type="ORF">BOVATA_031990</name>
</gene>
<dbReference type="PANTHER" id="PTHR16017:SF0">
    <property type="entry name" value="WD REPEAT-CONTAINING PROTEIN 70"/>
    <property type="match status" value="1"/>
</dbReference>
<dbReference type="InterPro" id="IPR051858">
    <property type="entry name" value="WD_repeat_GAD-1"/>
</dbReference>
<dbReference type="PANTHER" id="PTHR16017">
    <property type="entry name" value="GASTRULATION DEFECTIVE PROTEIN 1-RELATED"/>
    <property type="match status" value="1"/>
</dbReference>
<organism evidence="3 4">
    <name type="scientific">Babesia ovata</name>
    <dbReference type="NCBI Taxonomy" id="189622"/>
    <lineage>
        <taxon>Eukaryota</taxon>
        <taxon>Sar</taxon>
        <taxon>Alveolata</taxon>
        <taxon>Apicomplexa</taxon>
        <taxon>Aconoidasida</taxon>
        <taxon>Piroplasmida</taxon>
        <taxon>Babesiidae</taxon>
        <taxon>Babesia</taxon>
    </lineage>
</organism>
<dbReference type="InterPro" id="IPR036322">
    <property type="entry name" value="WD40_repeat_dom_sf"/>
</dbReference>
<dbReference type="SUPFAM" id="SSF50978">
    <property type="entry name" value="WD40 repeat-like"/>
    <property type="match status" value="1"/>
</dbReference>
<dbReference type="OrthoDB" id="10264376at2759"/>
<dbReference type="SMART" id="SM00320">
    <property type="entry name" value="WD40"/>
    <property type="match status" value="4"/>
</dbReference>
<name>A0A2H6KFE2_9APIC</name>
<dbReference type="Gene3D" id="2.130.10.10">
    <property type="entry name" value="YVTN repeat-like/Quinoprotein amine dehydrogenase"/>
    <property type="match status" value="2"/>
</dbReference>
<accession>A0A2H6KFE2</accession>
<keyword evidence="4" id="KW-1185">Reference proteome</keyword>
<dbReference type="InterPro" id="IPR001680">
    <property type="entry name" value="WD40_rpt"/>
</dbReference>
<evidence type="ECO:0000256" key="1">
    <source>
        <dbReference type="ARBA" id="ARBA00022574"/>
    </source>
</evidence>
<dbReference type="Proteomes" id="UP000236319">
    <property type="component" value="Unassembled WGS sequence"/>
</dbReference>